<dbReference type="PANTHER" id="PTHR10185:SF26">
    <property type="entry name" value="PHOSPHOLIPASE D FAMILY, MEMBER 7"/>
    <property type="match status" value="1"/>
</dbReference>
<name>A0A846ZLV4_9GAMM</name>
<dbReference type="PANTHER" id="PTHR10185">
    <property type="entry name" value="PHOSPHOLIPASE D - RELATED"/>
    <property type="match status" value="1"/>
</dbReference>
<comment type="caution">
    <text evidence="2">The sequence shown here is derived from an EMBL/GenBank/DDBJ whole genome shotgun (WGS) entry which is preliminary data.</text>
</comment>
<feature type="domain" description="PLD phosphodiesterase" evidence="1">
    <location>
        <begin position="345"/>
        <end position="372"/>
    </location>
</feature>
<dbReference type="SMART" id="SM00155">
    <property type="entry name" value="PLDc"/>
    <property type="match status" value="2"/>
</dbReference>
<gene>
    <name evidence="2" type="ORF">HF690_06755</name>
</gene>
<sequence length="420" mass="46455">MHMQRKTWSITIAGLLWGVVCVAGAARPEITPGFQIVESVPEATNYGAPGVPRTQAVWLDMIHSAHKRIDVAAFYLANKPGSALAPVLDAVIARARDGVKVRFLLDRTFMKYSRDSVDRLRKVKNIEVRVLPMDALTGGVLHAKYMVVDGREVFVGSANWDWRALTQIHEIGARIRNARFARTFEASFDFDWHAAAHPDMPKLAKRAERSLPFAPVTAADPVTLHDNSGEALSAFPAFSPPSLIPHGVSAEQPALVRMIHDARHVLRVQVMTLTAIRQYGPKGWWTPVDAALRDAAARGVDVRIIVADWALREPMQAYLKSLAVLPHITVKFSHLPPSPQGFIDYARVEHAKYAVADDRSVYIGTGNWGWSYFNNTVDASVFAHGAGPAKTLIGIFDHDWSGPYVTTLEPGKDYKPPRTH</sequence>
<dbReference type="Proteomes" id="UP000541636">
    <property type="component" value="Unassembled WGS sequence"/>
</dbReference>
<dbReference type="InterPro" id="IPR001736">
    <property type="entry name" value="PLipase_D/transphosphatidylase"/>
</dbReference>
<dbReference type="InterPro" id="IPR025202">
    <property type="entry name" value="PLD-like_dom"/>
</dbReference>
<dbReference type="GO" id="GO:0006793">
    <property type="term" value="P:phosphorus metabolic process"/>
    <property type="evidence" value="ECO:0007669"/>
    <property type="project" value="UniProtKB-ARBA"/>
</dbReference>
<feature type="domain" description="PLD phosphodiesterase" evidence="1">
    <location>
        <begin position="137"/>
        <end position="164"/>
    </location>
</feature>
<dbReference type="AlphaFoldDB" id="A0A846ZLV4"/>
<reference evidence="2 3" key="1">
    <citation type="journal article" date="2017" name="Int. J. Syst. Evol. Microbiol.">
        <title>Oleiagrimonas citrea sp. nov., a marine bacterium isolated from tidal flat sediment and emended description of the genus Oleiagrimonas Fang et al. 2015 and Oleiagrimonas soli.</title>
        <authorList>
            <person name="Yang S.H."/>
            <person name="Seo H.S."/>
            <person name="Seong C.N."/>
            <person name="Kwon K.K."/>
        </authorList>
    </citation>
    <scope>NUCLEOTIDE SEQUENCE [LARGE SCALE GENOMIC DNA]</scope>
    <source>
        <strain evidence="2 3">MEBiC09124</strain>
    </source>
</reference>
<protein>
    <submittedName>
        <fullName evidence="2">Phospholipase</fullName>
    </submittedName>
</protein>
<accession>A0A846ZLV4</accession>
<dbReference type="PROSITE" id="PS50035">
    <property type="entry name" value="PLD"/>
    <property type="match status" value="2"/>
</dbReference>
<dbReference type="SUPFAM" id="SSF56024">
    <property type="entry name" value="Phospholipase D/nuclease"/>
    <property type="match status" value="2"/>
</dbReference>
<keyword evidence="3" id="KW-1185">Reference proteome</keyword>
<dbReference type="Pfam" id="PF13091">
    <property type="entry name" value="PLDc_2"/>
    <property type="match status" value="2"/>
</dbReference>
<organism evidence="2 3">
    <name type="scientific">Oleiagrimonas citrea</name>
    <dbReference type="NCBI Taxonomy" id="1665687"/>
    <lineage>
        <taxon>Bacteria</taxon>
        <taxon>Pseudomonadati</taxon>
        <taxon>Pseudomonadota</taxon>
        <taxon>Gammaproteobacteria</taxon>
        <taxon>Lysobacterales</taxon>
        <taxon>Rhodanobacteraceae</taxon>
        <taxon>Oleiagrimonas</taxon>
    </lineage>
</organism>
<proteinExistence type="predicted"/>
<evidence type="ECO:0000313" key="2">
    <source>
        <dbReference type="EMBL" id="NKZ38657.1"/>
    </source>
</evidence>
<dbReference type="EMBL" id="JAAZQD010000002">
    <property type="protein sequence ID" value="NKZ38657.1"/>
    <property type="molecule type" value="Genomic_DNA"/>
</dbReference>
<dbReference type="GO" id="GO:0003824">
    <property type="term" value="F:catalytic activity"/>
    <property type="evidence" value="ECO:0007669"/>
    <property type="project" value="InterPro"/>
</dbReference>
<dbReference type="InterPro" id="IPR050874">
    <property type="entry name" value="Diverse_PLD-related"/>
</dbReference>
<dbReference type="Gene3D" id="3.30.870.10">
    <property type="entry name" value="Endonuclease Chain A"/>
    <property type="match status" value="2"/>
</dbReference>
<evidence type="ECO:0000313" key="3">
    <source>
        <dbReference type="Proteomes" id="UP000541636"/>
    </source>
</evidence>
<evidence type="ECO:0000259" key="1">
    <source>
        <dbReference type="PROSITE" id="PS50035"/>
    </source>
</evidence>